<keyword evidence="2" id="KW-0808">Transferase</keyword>
<evidence type="ECO:0000259" key="1">
    <source>
        <dbReference type="Pfam" id="PF04230"/>
    </source>
</evidence>
<name>A0A1I3L3R5_9FLAO</name>
<sequence length="360" mass="42814">MCKKILIINQGYIRNNLGDQAIRVALNKYFKEKYYEIEWSFLTKPSSIKEALPKENYIVNERVETQKRVTNILFVVAGIIKWILLNISHIKRKCKNEYDYVIIGGGQLFNSSNSYYPHSFSYSIFLWTFFSKKYKNKIIFLGIGCNNKFNFLERYFYKKSLNKASKVICRDIYSSRALLNDFNIISEILPDVAFYDYELIDSTKTVKEFFSLSIYCYSEFDSNFNKEKINKEEYYYKWIKILQNELKEDEEIHLFSTTSTDYNENICFLEHLKEKGLFNDRKIVVHDITDLEKLSKLFQRSRKVLSARMHALLIAYKSHSELLVFEISDKLKTFNKEYISSSASPGLFKQKIKKQLDIYF</sequence>
<dbReference type="OrthoDB" id="1438705at2"/>
<dbReference type="RefSeq" id="WP_090677555.1">
    <property type="nucleotide sequence ID" value="NZ_FORU01000001.1"/>
</dbReference>
<dbReference type="STRING" id="1150112.SAMN04487893_101165"/>
<organism evidence="2 3">
    <name type="scientific">Myroides guanonis</name>
    <dbReference type="NCBI Taxonomy" id="1150112"/>
    <lineage>
        <taxon>Bacteria</taxon>
        <taxon>Pseudomonadati</taxon>
        <taxon>Bacteroidota</taxon>
        <taxon>Flavobacteriia</taxon>
        <taxon>Flavobacteriales</taxon>
        <taxon>Flavobacteriaceae</taxon>
        <taxon>Myroides</taxon>
    </lineage>
</organism>
<protein>
    <submittedName>
        <fullName evidence="2">Polysaccharide pyruvyl transferase family protein WcaK</fullName>
    </submittedName>
</protein>
<dbReference type="Proteomes" id="UP000243887">
    <property type="component" value="Unassembled WGS sequence"/>
</dbReference>
<dbReference type="EMBL" id="FORU01000001">
    <property type="protein sequence ID" value="SFI79373.1"/>
    <property type="molecule type" value="Genomic_DNA"/>
</dbReference>
<proteinExistence type="predicted"/>
<accession>A0A1I3L3R5</accession>
<gene>
    <name evidence="2" type="ORF">SAMN04487893_101165</name>
</gene>
<keyword evidence="3" id="KW-1185">Reference proteome</keyword>
<evidence type="ECO:0000313" key="2">
    <source>
        <dbReference type="EMBL" id="SFI79373.1"/>
    </source>
</evidence>
<dbReference type="GO" id="GO:0016740">
    <property type="term" value="F:transferase activity"/>
    <property type="evidence" value="ECO:0007669"/>
    <property type="project" value="UniProtKB-KW"/>
</dbReference>
<dbReference type="Pfam" id="PF04230">
    <property type="entry name" value="PS_pyruv_trans"/>
    <property type="match status" value="1"/>
</dbReference>
<dbReference type="AlphaFoldDB" id="A0A1I3L3R5"/>
<reference evidence="3" key="1">
    <citation type="submission" date="2016-10" db="EMBL/GenBank/DDBJ databases">
        <authorList>
            <person name="Varghese N."/>
            <person name="Submissions S."/>
        </authorList>
    </citation>
    <scope>NUCLEOTIDE SEQUENCE [LARGE SCALE GENOMIC DNA]</scope>
    <source>
        <strain evidence="3">DSM 26542</strain>
    </source>
</reference>
<feature type="domain" description="Polysaccharide pyruvyl transferase" evidence="1">
    <location>
        <begin position="16"/>
        <end position="316"/>
    </location>
</feature>
<dbReference type="InterPro" id="IPR007345">
    <property type="entry name" value="Polysacch_pyruvyl_Trfase"/>
</dbReference>
<evidence type="ECO:0000313" key="3">
    <source>
        <dbReference type="Proteomes" id="UP000243887"/>
    </source>
</evidence>